<gene>
    <name evidence="2" type="ORF">GGR11_003337</name>
</gene>
<dbReference type="RefSeq" id="WP_183198861.1">
    <property type="nucleotide sequence ID" value="NZ_JACIDA010000005.1"/>
</dbReference>
<proteinExistence type="predicted"/>
<protein>
    <recommendedName>
        <fullName evidence="1">Glyoxalase/fosfomycin resistance/dioxygenase domain-containing protein</fullName>
    </recommendedName>
</protein>
<dbReference type="PANTHER" id="PTHR36503:SF2">
    <property type="entry name" value="BLR2408 PROTEIN"/>
    <property type="match status" value="1"/>
</dbReference>
<feature type="domain" description="Glyoxalase/fosfomycin resistance/dioxygenase" evidence="1">
    <location>
        <begin position="7"/>
        <end position="125"/>
    </location>
</feature>
<reference evidence="2 3" key="1">
    <citation type="submission" date="2020-08" db="EMBL/GenBank/DDBJ databases">
        <title>Genomic Encyclopedia of Type Strains, Phase IV (KMG-IV): sequencing the most valuable type-strain genomes for metagenomic binning, comparative biology and taxonomic classification.</title>
        <authorList>
            <person name="Goeker M."/>
        </authorList>
    </citation>
    <scope>NUCLEOTIDE SEQUENCE [LARGE SCALE GENOMIC DNA]</scope>
    <source>
        <strain evidence="2 3">DSM 14878</strain>
    </source>
</reference>
<organism evidence="2 3">
    <name type="scientific">Brevundimonas mediterranea</name>
    <dbReference type="NCBI Taxonomy" id="74329"/>
    <lineage>
        <taxon>Bacteria</taxon>
        <taxon>Pseudomonadati</taxon>
        <taxon>Pseudomonadota</taxon>
        <taxon>Alphaproteobacteria</taxon>
        <taxon>Caulobacterales</taxon>
        <taxon>Caulobacteraceae</taxon>
        <taxon>Brevundimonas</taxon>
    </lineage>
</organism>
<dbReference type="Proteomes" id="UP000532936">
    <property type="component" value="Unassembled WGS sequence"/>
</dbReference>
<dbReference type="SUPFAM" id="SSF54593">
    <property type="entry name" value="Glyoxalase/Bleomycin resistance protein/Dihydroxybiphenyl dioxygenase"/>
    <property type="match status" value="1"/>
</dbReference>
<sequence length="148" mass="16134">MTQLIFINLPVADLNRSIAFYEAVGTTKNPMFSDETAACMVLSDVIHVMLLTHDKWRTFTDRQIPDAHVSAQVLLCLSRDSREAVDAVVAQAGAAGGTADPNRPQDYGFMYGRSYADPDGHIWEMMWMDPAAIAAAPETFAANALTPA</sequence>
<comment type="caution">
    <text evidence="2">The sequence shown here is derived from an EMBL/GenBank/DDBJ whole genome shotgun (WGS) entry which is preliminary data.</text>
</comment>
<dbReference type="AlphaFoldDB" id="A0A7W6A5M4"/>
<dbReference type="InterPro" id="IPR004360">
    <property type="entry name" value="Glyas_Fos-R_dOase_dom"/>
</dbReference>
<accession>A0A7W6A5M4</accession>
<dbReference type="InterPro" id="IPR029068">
    <property type="entry name" value="Glyas_Bleomycin-R_OHBP_Dase"/>
</dbReference>
<evidence type="ECO:0000313" key="2">
    <source>
        <dbReference type="EMBL" id="MBB3873768.1"/>
    </source>
</evidence>
<dbReference type="Gene3D" id="3.10.180.10">
    <property type="entry name" value="2,3-Dihydroxybiphenyl 1,2-Dioxygenase, domain 1"/>
    <property type="match status" value="1"/>
</dbReference>
<dbReference type="EMBL" id="JACIDA010000005">
    <property type="protein sequence ID" value="MBB3873768.1"/>
    <property type="molecule type" value="Genomic_DNA"/>
</dbReference>
<evidence type="ECO:0000313" key="3">
    <source>
        <dbReference type="Proteomes" id="UP000532936"/>
    </source>
</evidence>
<dbReference type="PANTHER" id="PTHR36503">
    <property type="entry name" value="BLR2520 PROTEIN"/>
    <property type="match status" value="1"/>
</dbReference>
<evidence type="ECO:0000259" key="1">
    <source>
        <dbReference type="Pfam" id="PF00903"/>
    </source>
</evidence>
<dbReference type="Pfam" id="PF00903">
    <property type="entry name" value="Glyoxalase"/>
    <property type="match status" value="1"/>
</dbReference>
<name>A0A7W6A5M4_9CAUL</name>